<reference evidence="3" key="2">
    <citation type="submission" date="2020-07" db="EMBL/GenBank/DDBJ databases">
        <authorList>
            <person name="Pettersson B.M.F."/>
            <person name="Behra P.R.K."/>
            <person name="Ramesh M."/>
            <person name="Das S."/>
            <person name="Dasgupta S."/>
            <person name="Kirsebom L.A."/>
        </authorList>
    </citation>
    <scope>NUCLEOTIDE SEQUENCE</scope>
    <source>
        <strain evidence="3">DSM 44203</strain>
    </source>
</reference>
<keyword evidence="1" id="KW-0812">Transmembrane</keyword>
<dbReference type="Proteomes" id="UP000069773">
    <property type="component" value="Unassembled WGS sequence"/>
</dbReference>
<reference evidence="3" key="3">
    <citation type="journal article" date="2022" name="BMC Genomics">
        <title>Comparative genome analysis of mycobacteria focusing on tRNA and non-coding RNA.</title>
        <authorList>
            <person name="Behra P.R.K."/>
            <person name="Pettersson B.M.F."/>
            <person name="Ramesh M."/>
            <person name="Das S."/>
            <person name="Dasgupta S."/>
            <person name="Kirsebom L.A."/>
        </authorList>
    </citation>
    <scope>NUCLEOTIDE SEQUENCE</scope>
    <source>
        <strain evidence="3">DSM 44203</strain>
    </source>
</reference>
<evidence type="ECO:0000313" key="5">
    <source>
        <dbReference type="Proteomes" id="UP001207528"/>
    </source>
</evidence>
<protein>
    <submittedName>
        <fullName evidence="2">Ribonuclease D</fullName>
    </submittedName>
</protein>
<evidence type="ECO:0000313" key="4">
    <source>
        <dbReference type="Proteomes" id="UP000069773"/>
    </source>
</evidence>
<name>A0AAW5SLI3_MYCNV</name>
<reference evidence="2 4" key="1">
    <citation type="journal article" date="2016" name="Genome Announc.">
        <title>Draft Genome Sequences of Five Rapidly Growing Mycobacterium Species, M. thermoresistibile, M. fortuitum subsp. acetamidolyticum, M. canariasense, M. brisbanense, and M. novocastrense.</title>
        <authorList>
            <person name="Katahira K."/>
            <person name="Ogura Y."/>
            <person name="Gotoh Y."/>
            <person name="Hayashi T."/>
        </authorList>
    </citation>
    <scope>NUCLEOTIDE SEQUENCE [LARGE SCALE GENOMIC DNA]</scope>
    <source>
        <strain evidence="2 4">JCM18114</strain>
    </source>
</reference>
<feature type="transmembrane region" description="Helical" evidence="1">
    <location>
        <begin position="21"/>
        <end position="43"/>
    </location>
</feature>
<evidence type="ECO:0000313" key="3">
    <source>
        <dbReference type="EMBL" id="MCV7024306.1"/>
    </source>
</evidence>
<keyword evidence="1" id="KW-0472">Membrane</keyword>
<dbReference type="RefSeq" id="WP_067386332.1">
    <property type="nucleotide sequence ID" value="NZ_BCTA01000001.1"/>
</dbReference>
<keyword evidence="4" id="KW-1185">Reference proteome</keyword>
<feature type="transmembrane region" description="Helical" evidence="1">
    <location>
        <begin position="63"/>
        <end position="81"/>
    </location>
</feature>
<evidence type="ECO:0000313" key="2">
    <source>
        <dbReference type="EMBL" id="GAT06875.1"/>
    </source>
</evidence>
<dbReference type="EMBL" id="BCTA01000001">
    <property type="protein sequence ID" value="GAT06875.1"/>
    <property type="molecule type" value="Genomic_DNA"/>
</dbReference>
<gene>
    <name evidence="3" type="ORF">H7I77_13255</name>
    <name evidence="2" type="ORF">RMCN_0008</name>
</gene>
<accession>A0AAW5SLI3</accession>
<keyword evidence="1" id="KW-1133">Transmembrane helix</keyword>
<comment type="caution">
    <text evidence="3">The sequence shown here is derived from an EMBL/GenBank/DDBJ whole genome shotgun (WGS) entry which is preliminary data.</text>
</comment>
<dbReference type="Proteomes" id="UP001207528">
    <property type="component" value="Unassembled WGS sequence"/>
</dbReference>
<organism evidence="3 5">
    <name type="scientific">Mycolicibacterium novocastrense</name>
    <name type="common">Mycobacterium novocastrense</name>
    <dbReference type="NCBI Taxonomy" id="59813"/>
    <lineage>
        <taxon>Bacteria</taxon>
        <taxon>Bacillati</taxon>
        <taxon>Actinomycetota</taxon>
        <taxon>Actinomycetes</taxon>
        <taxon>Mycobacteriales</taxon>
        <taxon>Mycobacteriaceae</taxon>
        <taxon>Mycolicibacterium</taxon>
    </lineage>
</organism>
<dbReference type="EMBL" id="JACKTI010000036">
    <property type="protein sequence ID" value="MCV7024306.1"/>
    <property type="molecule type" value="Genomic_DNA"/>
</dbReference>
<proteinExistence type="predicted"/>
<sequence length="98" mass="10500">MRGVVARHLSPRRDDLRRCRFGHVTSLRAAAFAGVLALIGWLIGVVDLDLFSPDSAADLETDLYVAALLVAAYGAFLRCNAAGQASNPPPPPCRQSPR</sequence>
<dbReference type="AlphaFoldDB" id="A0AAW5SLI3"/>
<evidence type="ECO:0000256" key="1">
    <source>
        <dbReference type="SAM" id="Phobius"/>
    </source>
</evidence>